<feature type="domain" description="SGNH hydrolase-type esterase" evidence="1">
    <location>
        <begin position="3"/>
        <end position="183"/>
    </location>
</feature>
<evidence type="ECO:0000313" key="2">
    <source>
        <dbReference type="EMBL" id="OCL01398.1"/>
    </source>
</evidence>
<reference evidence="2 3" key="1">
    <citation type="journal article" date="2016" name="Nat. Commun.">
        <title>Ectomycorrhizal ecology is imprinted in the genome of the dominant symbiotic fungus Cenococcum geophilum.</title>
        <authorList>
            <consortium name="DOE Joint Genome Institute"/>
            <person name="Peter M."/>
            <person name="Kohler A."/>
            <person name="Ohm R.A."/>
            <person name="Kuo A."/>
            <person name="Krutzmann J."/>
            <person name="Morin E."/>
            <person name="Arend M."/>
            <person name="Barry K.W."/>
            <person name="Binder M."/>
            <person name="Choi C."/>
            <person name="Clum A."/>
            <person name="Copeland A."/>
            <person name="Grisel N."/>
            <person name="Haridas S."/>
            <person name="Kipfer T."/>
            <person name="LaButti K."/>
            <person name="Lindquist E."/>
            <person name="Lipzen A."/>
            <person name="Maire R."/>
            <person name="Meier B."/>
            <person name="Mihaltcheva S."/>
            <person name="Molinier V."/>
            <person name="Murat C."/>
            <person name="Poggeler S."/>
            <person name="Quandt C.A."/>
            <person name="Sperisen C."/>
            <person name="Tritt A."/>
            <person name="Tisserant E."/>
            <person name="Crous P.W."/>
            <person name="Henrissat B."/>
            <person name="Nehls U."/>
            <person name="Egli S."/>
            <person name="Spatafora J.W."/>
            <person name="Grigoriev I.V."/>
            <person name="Martin F.M."/>
        </authorList>
    </citation>
    <scope>NUCLEOTIDE SEQUENCE [LARGE SCALE GENOMIC DNA]</scope>
    <source>
        <strain evidence="2 3">CBS 207.34</strain>
    </source>
</reference>
<keyword evidence="3" id="KW-1185">Reference proteome</keyword>
<dbReference type="InterPro" id="IPR051532">
    <property type="entry name" value="Ester_Hydrolysis_Enzymes"/>
</dbReference>
<name>A0A8E2JLD2_9PEZI</name>
<dbReference type="CDD" id="cd01833">
    <property type="entry name" value="XynB_like"/>
    <property type="match status" value="1"/>
</dbReference>
<gene>
    <name evidence="2" type="ORF">AOQ84DRAFT_401824</name>
</gene>
<dbReference type="SUPFAM" id="SSF52266">
    <property type="entry name" value="SGNH hydrolase"/>
    <property type="match status" value="1"/>
</dbReference>
<evidence type="ECO:0000313" key="3">
    <source>
        <dbReference type="Proteomes" id="UP000250140"/>
    </source>
</evidence>
<dbReference type="Proteomes" id="UP000250140">
    <property type="component" value="Unassembled WGS sequence"/>
</dbReference>
<dbReference type="GO" id="GO:0004622">
    <property type="term" value="F:phosphatidylcholine lysophospholipase activity"/>
    <property type="evidence" value="ECO:0007669"/>
    <property type="project" value="TreeGrafter"/>
</dbReference>
<dbReference type="Gene3D" id="3.40.50.1110">
    <property type="entry name" value="SGNH hydrolase"/>
    <property type="match status" value="1"/>
</dbReference>
<dbReference type="PANTHER" id="PTHR30383:SF2">
    <property type="entry name" value="CELLULOSE-BINDING PROTEIN"/>
    <property type="match status" value="1"/>
</dbReference>
<protein>
    <submittedName>
        <fullName evidence="2">Carbohydrate esterase family 3 protein</fullName>
    </submittedName>
</protein>
<dbReference type="PANTHER" id="PTHR30383">
    <property type="entry name" value="THIOESTERASE 1/PROTEASE 1/LYSOPHOSPHOLIPASE L1"/>
    <property type="match status" value="1"/>
</dbReference>
<dbReference type="OrthoDB" id="2119228at2759"/>
<dbReference type="Pfam" id="PF13472">
    <property type="entry name" value="Lipase_GDSL_2"/>
    <property type="match status" value="1"/>
</dbReference>
<accession>A0A8E2JLD2</accession>
<dbReference type="InterPro" id="IPR036514">
    <property type="entry name" value="SGNH_hydro_sf"/>
</dbReference>
<evidence type="ECO:0000259" key="1">
    <source>
        <dbReference type="Pfam" id="PF13472"/>
    </source>
</evidence>
<dbReference type="AlphaFoldDB" id="A0A8E2JLD2"/>
<dbReference type="EMBL" id="KV751137">
    <property type="protein sequence ID" value="OCL01398.1"/>
    <property type="molecule type" value="Genomic_DNA"/>
</dbReference>
<organism evidence="2 3">
    <name type="scientific">Glonium stellatum</name>
    <dbReference type="NCBI Taxonomy" id="574774"/>
    <lineage>
        <taxon>Eukaryota</taxon>
        <taxon>Fungi</taxon>
        <taxon>Dikarya</taxon>
        <taxon>Ascomycota</taxon>
        <taxon>Pezizomycotina</taxon>
        <taxon>Dothideomycetes</taxon>
        <taxon>Pleosporomycetidae</taxon>
        <taxon>Gloniales</taxon>
        <taxon>Gloniaceae</taxon>
        <taxon>Glonium</taxon>
    </lineage>
</organism>
<proteinExistence type="predicted"/>
<sequence>MPFGDSITEIVCWRSLLWQKLQTAGYKNVSFVGSMTTQAPAGCGSVNYDRHHEGHSGYLAIDIVSKSQLVGWLKNNPADMITMHLGTNDIVQGHSTNDILAAFSTLVQQMRASNPNMKIIVAQIIPISFGSSNTAVTALNQAIPAWAASKNSTASPIWVVDQNTGFSTSDLRDGVHPNDSGDAKMAAKWYPAVVNAIEILQKGAGKREVEFTA</sequence>
<dbReference type="InterPro" id="IPR013830">
    <property type="entry name" value="SGNH_hydro"/>
</dbReference>